<dbReference type="InParanoid" id="L0HDU1"/>
<feature type="region of interest" description="Disordered" evidence="2">
    <location>
        <begin position="36"/>
        <end position="55"/>
    </location>
</feature>
<dbReference type="PANTHER" id="PTHR30486">
    <property type="entry name" value="TWITCHING MOTILITY PROTEIN PILT"/>
    <property type="match status" value="1"/>
</dbReference>
<feature type="domain" description="Bacterial type II secretion system protein E" evidence="4">
    <location>
        <begin position="352"/>
        <end position="572"/>
    </location>
</feature>
<protein>
    <submittedName>
        <fullName evidence="5">ATPase, type IV secretory pathway VirB11 component like protein</fullName>
    </submittedName>
</protein>
<evidence type="ECO:0000313" key="5">
    <source>
        <dbReference type="EMBL" id="AGB01961.1"/>
    </source>
</evidence>
<name>L0HDU1_METFS</name>
<dbReference type="GO" id="GO:0016887">
    <property type="term" value="F:ATP hydrolysis activity"/>
    <property type="evidence" value="ECO:0007669"/>
    <property type="project" value="InterPro"/>
</dbReference>
<reference evidence="5 6" key="2">
    <citation type="journal article" date="2014" name="Genome Announc.">
        <title>Complete Genome Sequence of Methanoregula formicica SMSPT, a Mesophilic Hydrogenotrophic Methanogen Isolated from a Methanogenic Upflow Anaerobic Sludge Blanket Reactor.</title>
        <authorList>
            <person name="Yamamoto K."/>
            <person name="Tamaki H."/>
            <person name="Cadillo-Quiroz H."/>
            <person name="Imachi H."/>
            <person name="Kyrpides N."/>
            <person name="Woyke T."/>
            <person name="Goodwin L."/>
            <person name="Zinder S.H."/>
            <person name="Kamagata Y."/>
            <person name="Liu W.T."/>
        </authorList>
    </citation>
    <scope>NUCLEOTIDE SEQUENCE [LARGE SCALE GENOMIC DNA]</scope>
    <source>
        <strain evidence="6">DSM 22288 / NBRC 105244 / SMSP</strain>
    </source>
</reference>
<feature type="transmembrane region" description="Helical" evidence="3">
    <location>
        <begin position="106"/>
        <end position="125"/>
    </location>
</feature>
<comment type="similarity">
    <text evidence="1">Belongs to the GSP E family.</text>
</comment>
<dbReference type="PANTHER" id="PTHR30486:SF6">
    <property type="entry name" value="TYPE IV PILUS RETRACTATION ATPASE PILT"/>
    <property type="match status" value="1"/>
</dbReference>
<keyword evidence="3" id="KW-0472">Membrane</keyword>
<dbReference type="AlphaFoldDB" id="L0HDU1"/>
<dbReference type="Proteomes" id="UP000010824">
    <property type="component" value="Chromosome"/>
</dbReference>
<sequence precursor="true">MIQEILILFPCAVLFVGLSGLFTTLKNMAGSLNNPISPARESRPSSTSSHKELPAMDMKTAREGLGKISALLTEPSWEGLVSFGAVAAIALVSAFILMFIDLPLPAMAGLGIVTLVSAGIGLITLRARHAAGAWLPMGITIQGLISGKFPAEASQPSLGPGAAAVASSTAPPADTADIGNLDKHSSDIPFFVAEMPDDPSLATLERYWVVEPFSYVTIKRVGNEGFTYVVSEPPISKKEKTILLETYAHLRDIIIYDETEAGRNTRIDPVAVSRIIRSFDPEIADDRLAILDYYIRRDLTGYGPLETLMRDPALEDISCNGNDLPVFIFHRAYGSLPTSILFSEAELNQFVLKLAQKANKQLSLSNPMVDATLPDGARIQITYSEVVSTKGSSFTIRKFRAEPMTPLDLIRYGTYDARTLAFLWLAIEHRKSLLVVGGTASGKTSMMNAVSLFIPQNAKVVSLEDTREIQLPHKNWLPTQTRELNSEGIRGDIDLFGLLKACMRQRPEYIIVGEVRGKEAQTLFQAMNSGHATLSTIHAGSVYEAINRLTHDPINVPPVMFQALDLVVVQSIYTLGKTRIRRCLSIHEIAVNKDGEITPIPLFEWNVQDDTFRKLYTRSKTLEEIAFHNAWDEKELELELAKREEFFSWALDVQPPTLRDLANAIHDLGD</sequence>
<dbReference type="InterPro" id="IPR027417">
    <property type="entry name" value="P-loop_NTPase"/>
</dbReference>
<evidence type="ECO:0000256" key="3">
    <source>
        <dbReference type="SAM" id="Phobius"/>
    </source>
</evidence>
<dbReference type="SUPFAM" id="SSF52540">
    <property type="entry name" value="P-loop containing nucleoside triphosphate hydrolases"/>
    <property type="match status" value="1"/>
</dbReference>
<dbReference type="InterPro" id="IPR001482">
    <property type="entry name" value="T2SS/T4SS_dom"/>
</dbReference>
<evidence type="ECO:0000256" key="1">
    <source>
        <dbReference type="ARBA" id="ARBA00006611"/>
    </source>
</evidence>
<keyword evidence="3" id="KW-1133">Transmembrane helix</keyword>
<keyword evidence="6" id="KW-1185">Reference proteome</keyword>
<dbReference type="KEGG" id="mfo:Metfor_0906"/>
<keyword evidence="3" id="KW-0812">Transmembrane</keyword>
<reference evidence="6" key="1">
    <citation type="submission" date="2011-12" db="EMBL/GenBank/DDBJ databases">
        <title>Complete sequence of Methanoregula formicicum SMSP.</title>
        <authorList>
            <person name="Lucas S."/>
            <person name="Han J."/>
            <person name="Lapidus A."/>
            <person name="Cheng J.-F."/>
            <person name="Goodwin L."/>
            <person name="Pitluck S."/>
            <person name="Peters L."/>
            <person name="Ovchinnikova G."/>
            <person name="Teshima H."/>
            <person name="Detter J.C."/>
            <person name="Han C."/>
            <person name="Tapia R."/>
            <person name="Land M."/>
            <person name="Hauser L."/>
            <person name="Kyrpides N."/>
            <person name="Ivanova N."/>
            <person name="Pagani I."/>
            <person name="Imachi H."/>
            <person name="Tamaki H."/>
            <person name="Sekiguchi Y."/>
            <person name="Kamagata Y."/>
            <person name="Cadillo-Quiroz H."/>
            <person name="Zinder S."/>
            <person name="Liu W.-T."/>
            <person name="Woyke T."/>
        </authorList>
    </citation>
    <scope>NUCLEOTIDE SEQUENCE [LARGE SCALE GENOMIC DNA]</scope>
    <source>
        <strain evidence="6">DSM 22288 / NBRC 105244 / SMSP</strain>
    </source>
</reference>
<dbReference type="eggNOG" id="arCOG01817">
    <property type="taxonomic scope" value="Archaea"/>
</dbReference>
<evidence type="ECO:0000313" key="6">
    <source>
        <dbReference type="Proteomes" id="UP000010824"/>
    </source>
</evidence>
<dbReference type="Gene3D" id="3.40.50.300">
    <property type="entry name" value="P-loop containing nucleotide triphosphate hydrolases"/>
    <property type="match status" value="1"/>
</dbReference>
<evidence type="ECO:0000259" key="4">
    <source>
        <dbReference type="Pfam" id="PF00437"/>
    </source>
</evidence>
<accession>L0HDU1</accession>
<dbReference type="GeneID" id="14310219"/>
<dbReference type="CDD" id="cd01130">
    <property type="entry name" value="VirB11-like_ATPase"/>
    <property type="match status" value="1"/>
</dbReference>
<proteinExistence type="inferred from homology"/>
<dbReference type="Pfam" id="PF00437">
    <property type="entry name" value="T2SSE"/>
    <property type="match status" value="1"/>
</dbReference>
<feature type="transmembrane region" description="Helical" evidence="3">
    <location>
        <begin position="80"/>
        <end position="100"/>
    </location>
</feature>
<dbReference type="HOGENOM" id="CLU_409732_0_0_2"/>
<dbReference type="RefSeq" id="WP_015284925.1">
    <property type="nucleotide sequence ID" value="NC_019943.1"/>
</dbReference>
<evidence type="ECO:0000256" key="2">
    <source>
        <dbReference type="SAM" id="MobiDB-lite"/>
    </source>
</evidence>
<dbReference type="InterPro" id="IPR050921">
    <property type="entry name" value="T4SS_GSP_E_ATPase"/>
</dbReference>
<dbReference type="Gene3D" id="3.30.450.380">
    <property type="match status" value="1"/>
</dbReference>
<feature type="transmembrane region" description="Helical" evidence="3">
    <location>
        <begin position="6"/>
        <end position="25"/>
    </location>
</feature>
<dbReference type="EMBL" id="CP003167">
    <property type="protein sequence ID" value="AGB01961.1"/>
    <property type="molecule type" value="Genomic_DNA"/>
</dbReference>
<dbReference type="OrthoDB" id="33500at2157"/>
<gene>
    <name evidence="5" type="ordered locus">Metfor_0906</name>
</gene>
<dbReference type="STRING" id="593750.Metfor_0906"/>
<organism evidence="5 6">
    <name type="scientific">Methanoregula formicica (strain DSM 22288 / NBRC 105244 / SMSP)</name>
    <dbReference type="NCBI Taxonomy" id="593750"/>
    <lineage>
        <taxon>Archaea</taxon>
        <taxon>Methanobacteriati</taxon>
        <taxon>Methanobacteriota</taxon>
        <taxon>Stenosarchaea group</taxon>
        <taxon>Methanomicrobia</taxon>
        <taxon>Methanomicrobiales</taxon>
        <taxon>Methanoregulaceae</taxon>
        <taxon>Methanoregula</taxon>
    </lineage>
</organism>